<dbReference type="EMBL" id="UPXZ01000024">
    <property type="protein sequence ID" value="VBB45270.1"/>
    <property type="molecule type" value="Genomic_DNA"/>
</dbReference>
<gene>
    <name evidence="1" type="ORF">TRIP_D300156</name>
</gene>
<protein>
    <submittedName>
        <fullName evidence="1">Uncharacterized protein</fullName>
    </submittedName>
</protein>
<evidence type="ECO:0000313" key="1">
    <source>
        <dbReference type="EMBL" id="VBB45270.1"/>
    </source>
</evidence>
<proteinExistence type="predicted"/>
<organism evidence="1">
    <name type="scientific">uncultured Paludibacter sp</name>
    <dbReference type="NCBI Taxonomy" id="497635"/>
    <lineage>
        <taxon>Bacteria</taxon>
        <taxon>Pseudomonadati</taxon>
        <taxon>Bacteroidota</taxon>
        <taxon>Bacteroidia</taxon>
        <taxon>Bacteroidales</taxon>
        <taxon>Paludibacteraceae</taxon>
        <taxon>Paludibacter</taxon>
        <taxon>environmental samples</taxon>
    </lineage>
</organism>
<sequence>MNFSIKNRGKQIFSTKITESFEKTLKLSKELYKKRGKILDRGQKQIYKLHPTCSFILYIPNYGKSTISWD</sequence>
<name>A0A653ABB1_9BACT</name>
<reference evidence="1" key="1">
    <citation type="submission" date="2018-07" db="EMBL/GenBank/DDBJ databases">
        <authorList>
            <consortium name="Genoscope - CEA"/>
            <person name="William W."/>
        </authorList>
    </citation>
    <scope>NUCLEOTIDE SEQUENCE</scope>
    <source>
        <strain evidence="1">IK1</strain>
    </source>
</reference>
<accession>A0A653ABB1</accession>
<dbReference type="AlphaFoldDB" id="A0A653ABB1"/>